<dbReference type="PANTHER" id="PTHR12197:SF251">
    <property type="entry name" value="EG:BACR7C10.4 PROTEIN"/>
    <property type="match status" value="1"/>
</dbReference>
<dbReference type="GO" id="GO:0005634">
    <property type="term" value="C:nucleus"/>
    <property type="evidence" value="ECO:0007669"/>
    <property type="project" value="TreeGrafter"/>
</dbReference>
<feature type="compositionally biased region" description="Low complexity" evidence="1">
    <location>
        <begin position="387"/>
        <end position="407"/>
    </location>
</feature>
<dbReference type="CDD" id="cd20071">
    <property type="entry name" value="SET_SMYD"/>
    <property type="match status" value="1"/>
</dbReference>
<dbReference type="OrthoDB" id="2154253at2759"/>
<feature type="compositionally biased region" description="Basic and acidic residues" evidence="1">
    <location>
        <begin position="372"/>
        <end position="384"/>
    </location>
</feature>
<dbReference type="InterPro" id="IPR050869">
    <property type="entry name" value="H3K4_H4K5_MeTrfase"/>
</dbReference>
<reference evidence="3 4" key="1">
    <citation type="submission" date="2018-11" db="EMBL/GenBank/DDBJ databases">
        <title>Genome assembly of Steccherinum ochraceum LE-BIN_3174, the white-rot fungus of the Steccherinaceae family (The Residual Polyporoid clade, Polyporales, Basidiomycota).</title>
        <authorList>
            <person name="Fedorova T.V."/>
            <person name="Glazunova O.A."/>
            <person name="Landesman E.O."/>
            <person name="Moiseenko K.V."/>
            <person name="Psurtseva N.V."/>
            <person name="Savinova O.S."/>
            <person name="Shakhova N.V."/>
            <person name="Tyazhelova T.V."/>
            <person name="Vasina D.V."/>
        </authorList>
    </citation>
    <scope>NUCLEOTIDE SEQUENCE [LARGE SCALE GENOMIC DNA]</scope>
    <source>
        <strain evidence="3 4">LE-BIN_3174</strain>
    </source>
</reference>
<dbReference type="InterPro" id="IPR001214">
    <property type="entry name" value="SET_dom"/>
</dbReference>
<protein>
    <recommendedName>
        <fullName evidence="2">SET domain-containing protein</fullName>
    </recommendedName>
</protein>
<evidence type="ECO:0000313" key="4">
    <source>
        <dbReference type="Proteomes" id="UP000292702"/>
    </source>
</evidence>
<accession>A0A4R0RRK3</accession>
<feature type="domain" description="SET" evidence="2">
    <location>
        <begin position="5"/>
        <end position="320"/>
    </location>
</feature>
<evidence type="ECO:0000259" key="2">
    <source>
        <dbReference type="PROSITE" id="PS50280"/>
    </source>
</evidence>
<evidence type="ECO:0000313" key="3">
    <source>
        <dbReference type="EMBL" id="TCD70436.1"/>
    </source>
</evidence>
<keyword evidence="4" id="KW-1185">Reference proteome</keyword>
<dbReference type="SMART" id="SM00317">
    <property type="entry name" value="SET"/>
    <property type="match status" value="1"/>
</dbReference>
<dbReference type="Proteomes" id="UP000292702">
    <property type="component" value="Unassembled WGS sequence"/>
</dbReference>
<dbReference type="Gene3D" id="6.10.140.2220">
    <property type="match status" value="1"/>
</dbReference>
<sequence>MFPAKNMKVSVQDGPVDAKGLKRKVLVAEQDFAVGDVIYKEEPVVATLDLDLEGKGTHCSYCLRHIQKGMAIKPEVDRLGSVYCSKDCQVKANVQSQKLLFSTEPYLPPELDAGIVGEQNAEAREKAQSELANFVTSRGKSTPLLAARFVARQVALETVKMIPGQSDHAALPKVCEEGNDYGLYDHIERLRFVEATVDENEVNMLREVFKTALPGLETAVNEEQYNLWKGKMLYNVFGVCYNGGRDDKPPSTERPEDQERTRTPYGTSKQVGSGFYPVSAYLRHSCSPTARPSFSTGTSELHLVASTPIKKGDELTVSYVDTAQHPDESADDARRRRRQELARGWRFKCECARCLEELQTADVAAELAEFGVERDESKVERTAERLAQGAAFPAAPTGAADASMGPD</sequence>
<dbReference type="SUPFAM" id="SSF82199">
    <property type="entry name" value="SET domain"/>
    <property type="match status" value="1"/>
</dbReference>
<gene>
    <name evidence="3" type="ORF">EIP91_003517</name>
</gene>
<name>A0A4R0RRK3_9APHY</name>
<dbReference type="Pfam" id="PF00856">
    <property type="entry name" value="SET"/>
    <property type="match status" value="1"/>
</dbReference>
<dbReference type="EMBL" id="RWJN01000021">
    <property type="protein sequence ID" value="TCD70436.1"/>
    <property type="molecule type" value="Genomic_DNA"/>
</dbReference>
<dbReference type="AlphaFoldDB" id="A0A4R0RRK3"/>
<dbReference type="Gene3D" id="2.170.270.10">
    <property type="entry name" value="SET domain"/>
    <property type="match status" value="1"/>
</dbReference>
<comment type="caution">
    <text evidence="3">The sequence shown here is derived from an EMBL/GenBank/DDBJ whole genome shotgun (WGS) entry which is preliminary data.</text>
</comment>
<evidence type="ECO:0000256" key="1">
    <source>
        <dbReference type="SAM" id="MobiDB-lite"/>
    </source>
</evidence>
<dbReference type="STRING" id="92696.A0A4R0RRK3"/>
<feature type="region of interest" description="Disordered" evidence="1">
    <location>
        <begin position="372"/>
        <end position="407"/>
    </location>
</feature>
<feature type="compositionally biased region" description="Basic and acidic residues" evidence="1">
    <location>
        <begin position="244"/>
        <end position="262"/>
    </location>
</feature>
<organism evidence="3 4">
    <name type="scientific">Steccherinum ochraceum</name>
    <dbReference type="NCBI Taxonomy" id="92696"/>
    <lineage>
        <taxon>Eukaryota</taxon>
        <taxon>Fungi</taxon>
        <taxon>Dikarya</taxon>
        <taxon>Basidiomycota</taxon>
        <taxon>Agaricomycotina</taxon>
        <taxon>Agaricomycetes</taxon>
        <taxon>Polyporales</taxon>
        <taxon>Steccherinaceae</taxon>
        <taxon>Steccherinum</taxon>
    </lineage>
</organism>
<proteinExistence type="predicted"/>
<dbReference type="PROSITE" id="PS50280">
    <property type="entry name" value="SET"/>
    <property type="match status" value="1"/>
</dbReference>
<dbReference type="PANTHER" id="PTHR12197">
    <property type="entry name" value="HISTONE-LYSINE N-METHYLTRANSFERASE SMYD"/>
    <property type="match status" value="1"/>
</dbReference>
<feature type="region of interest" description="Disordered" evidence="1">
    <location>
        <begin position="244"/>
        <end position="269"/>
    </location>
</feature>
<dbReference type="Gene3D" id="1.10.220.160">
    <property type="match status" value="1"/>
</dbReference>
<dbReference type="InterPro" id="IPR046341">
    <property type="entry name" value="SET_dom_sf"/>
</dbReference>